<dbReference type="EMBL" id="KV722425">
    <property type="protein sequence ID" value="OCH89524.1"/>
    <property type="molecule type" value="Genomic_DNA"/>
</dbReference>
<dbReference type="Gene3D" id="3.40.50.1820">
    <property type="entry name" value="alpha/beta hydrolase"/>
    <property type="match status" value="1"/>
</dbReference>
<keyword evidence="1" id="KW-0378">Hydrolase</keyword>
<dbReference type="PANTHER" id="PTHR48081">
    <property type="entry name" value="AB HYDROLASE SUPERFAMILY PROTEIN C4A8.06C"/>
    <property type="match status" value="1"/>
</dbReference>
<evidence type="ECO:0000313" key="4">
    <source>
        <dbReference type="Proteomes" id="UP000250043"/>
    </source>
</evidence>
<proteinExistence type="predicted"/>
<dbReference type="InterPro" id="IPR013094">
    <property type="entry name" value="AB_hydrolase_3"/>
</dbReference>
<evidence type="ECO:0000259" key="2">
    <source>
        <dbReference type="Pfam" id="PF07859"/>
    </source>
</evidence>
<dbReference type="AlphaFoldDB" id="A0A8E2AUN0"/>
<organism evidence="3 4">
    <name type="scientific">Obba rivulosa</name>
    <dbReference type="NCBI Taxonomy" id="1052685"/>
    <lineage>
        <taxon>Eukaryota</taxon>
        <taxon>Fungi</taxon>
        <taxon>Dikarya</taxon>
        <taxon>Basidiomycota</taxon>
        <taxon>Agaricomycotina</taxon>
        <taxon>Agaricomycetes</taxon>
        <taxon>Polyporales</taxon>
        <taxon>Gelatoporiaceae</taxon>
        <taxon>Obba</taxon>
    </lineage>
</organism>
<protein>
    <recommendedName>
        <fullName evidence="2">Alpha/beta hydrolase fold-3 domain-containing protein</fullName>
    </recommendedName>
</protein>
<gene>
    <name evidence="3" type="ORF">OBBRIDRAFT_835765</name>
</gene>
<dbReference type="Proteomes" id="UP000250043">
    <property type="component" value="Unassembled WGS sequence"/>
</dbReference>
<keyword evidence="4" id="KW-1185">Reference proteome</keyword>
<dbReference type="InterPro" id="IPR050300">
    <property type="entry name" value="GDXG_lipolytic_enzyme"/>
</dbReference>
<evidence type="ECO:0000256" key="1">
    <source>
        <dbReference type="ARBA" id="ARBA00022801"/>
    </source>
</evidence>
<evidence type="ECO:0000313" key="3">
    <source>
        <dbReference type="EMBL" id="OCH89524.1"/>
    </source>
</evidence>
<dbReference type="InterPro" id="IPR029058">
    <property type="entry name" value="AB_hydrolase_fold"/>
</dbReference>
<dbReference type="Pfam" id="PF07859">
    <property type="entry name" value="Abhydrolase_3"/>
    <property type="match status" value="1"/>
</dbReference>
<dbReference type="SUPFAM" id="SSF53474">
    <property type="entry name" value="alpha/beta-Hydrolases"/>
    <property type="match status" value="1"/>
</dbReference>
<feature type="domain" description="Alpha/beta hydrolase fold-3" evidence="2">
    <location>
        <begin position="92"/>
        <end position="307"/>
    </location>
</feature>
<accession>A0A8E2AUN0</accession>
<reference evidence="3 4" key="1">
    <citation type="submission" date="2016-07" db="EMBL/GenBank/DDBJ databases">
        <title>Draft genome of the white-rot fungus Obba rivulosa 3A-2.</title>
        <authorList>
            <consortium name="DOE Joint Genome Institute"/>
            <person name="Miettinen O."/>
            <person name="Riley R."/>
            <person name="Acob R."/>
            <person name="Barry K."/>
            <person name="Cullen D."/>
            <person name="De Vries R."/>
            <person name="Hainaut M."/>
            <person name="Hatakka A."/>
            <person name="Henrissat B."/>
            <person name="Hilden K."/>
            <person name="Kuo R."/>
            <person name="Labutti K."/>
            <person name="Lipzen A."/>
            <person name="Makela M.R."/>
            <person name="Sandor L."/>
            <person name="Spatafora J.W."/>
            <person name="Grigoriev I.V."/>
            <person name="Hibbett D.S."/>
        </authorList>
    </citation>
    <scope>NUCLEOTIDE SEQUENCE [LARGE SCALE GENOMIC DNA]</scope>
    <source>
        <strain evidence="3 4">3A-2</strain>
    </source>
</reference>
<dbReference type="GO" id="GO:0016787">
    <property type="term" value="F:hydrolase activity"/>
    <property type="evidence" value="ECO:0007669"/>
    <property type="project" value="UniProtKB-KW"/>
</dbReference>
<dbReference type="PANTHER" id="PTHR48081:SF8">
    <property type="entry name" value="ALPHA_BETA HYDROLASE FOLD-3 DOMAIN-CONTAINING PROTEIN-RELATED"/>
    <property type="match status" value="1"/>
</dbReference>
<name>A0A8E2AUN0_9APHY</name>
<dbReference type="OrthoDB" id="408631at2759"/>
<sequence length="335" mass="37295">MSQWSHLSGPDPEFAAAFALPPPPPHTEDPAILRERFKFVLELSKKNDTPRLPAETQYHVQDHQVPVAGGEITVRCLTPAAAEGKGSTYPVMVWLHGGGWAMGDLDLDDFWMRRICVDLQVSIVMPDYRLAPEYPFPTGLDDSYEALKWAADHPELFSGSLSKGFIIAGQSAGGNLAGAIAHRARDDPFFSDKKVTGQLLQIPCTTHPDAVPDKYKSDLLSFEQDKDAPFLSTWEVRMFIRLLQAPPEDPDFNLLMHSTYKGLAPAYIQVAGLDPTRDSGLLYEKVLREDGVETMLDVYPGVPHGFHFGYPHIAAAKKWDTDFQKGLRWLLQHSG</sequence>